<reference evidence="2 3" key="1">
    <citation type="submission" date="2018-07" db="EMBL/GenBank/DDBJ databases">
        <title>Halomonas montanilacus sp. nov., isolated from Lake Pengyan on Tibetan Plateau.</title>
        <authorList>
            <person name="Lu H."/>
            <person name="Xing P."/>
            <person name="Wu Q."/>
        </authorList>
    </citation>
    <scope>NUCLEOTIDE SEQUENCE [LARGE SCALE GENOMIC DNA]</scope>
    <source>
        <strain evidence="2 3">PYC7W</strain>
    </source>
</reference>
<dbReference type="Pfam" id="PF19975">
    <property type="entry name" value="DO-GTPase1"/>
    <property type="match status" value="1"/>
</dbReference>
<gene>
    <name evidence="2" type="ORF">DU505_09600</name>
</gene>
<evidence type="ECO:0000313" key="2">
    <source>
        <dbReference type="EMBL" id="RCV89829.1"/>
    </source>
</evidence>
<comment type="caution">
    <text evidence="2">The sequence shown here is derived from an EMBL/GenBank/DDBJ whole genome shotgun (WGS) entry which is preliminary data.</text>
</comment>
<keyword evidence="3" id="KW-1185">Reference proteome</keyword>
<feature type="domain" description="Double-GTPase 1" evidence="1">
    <location>
        <begin position="7"/>
        <end position="280"/>
    </location>
</feature>
<evidence type="ECO:0000313" key="3">
    <source>
        <dbReference type="Proteomes" id="UP000252405"/>
    </source>
</evidence>
<protein>
    <recommendedName>
        <fullName evidence="1">Double-GTPase 1 domain-containing protein</fullName>
    </recommendedName>
</protein>
<dbReference type="Proteomes" id="UP000252405">
    <property type="component" value="Unassembled WGS sequence"/>
</dbReference>
<dbReference type="InterPro" id="IPR045530">
    <property type="entry name" value="DO-GTPase1"/>
</dbReference>
<dbReference type="AlphaFoldDB" id="A0A368TY94"/>
<evidence type="ECO:0000259" key="1">
    <source>
        <dbReference type="Pfam" id="PF19975"/>
    </source>
</evidence>
<proteinExistence type="predicted"/>
<dbReference type="EMBL" id="QPII01000005">
    <property type="protein sequence ID" value="RCV89829.1"/>
    <property type="molecule type" value="Genomic_DNA"/>
</dbReference>
<accession>A0A368TY94</accession>
<organism evidence="2 3">
    <name type="scientific">Billgrantia montanilacus</name>
    <dbReference type="NCBI Taxonomy" id="2282305"/>
    <lineage>
        <taxon>Bacteria</taxon>
        <taxon>Pseudomonadati</taxon>
        <taxon>Pseudomonadota</taxon>
        <taxon>Gammaproteobacteria</taxon>
        <taxon>Oceanospirillales</taxon>
        <taxon>Halomonadaceae</taxon>
        <taxon>Billgrantia</taxon>
    </lineage>
</organism>
<sequence>MKGTDVLVLGGSGTGKTHYAGQLLGRMRHDRSSRLRVRLGGVDDLSKLEEILTCLEEGQAAGHTPAETWTGIRCELETDDGTAVVLEWPEYAGERLFAIVDHRMMPDEWRESARSASGWLLFIRPSTLKLYEDLLVRPTDVKPQHSDSPVAIVDGAGWDDRARYVELLQMFLFAAGQSTCEPIEVPRLAVVFSCWDELNGAQSTPERLLAERLPLLNAFIRSTWRDEAWSAWGLSSLGRALRNDEPDQEFRTLGPENFGYVLRPGATTQDRDLTSPVAWLLGV</sequence>
<dbReference type="OrthoDB" id="9758793at2"/>
<name>A0A368TY94_9GAMM</name>